<evidence type="ECO:0000256" key="3">
    <source>
        <dbReference type="ARBA" id="ARBA00022741"/>
    </source>
</evidence>
<comment type="cofactor">
    <cofactor evidence="9">
        <name>Mg(2+)</name>
        <dbReference type="ChEBI" id="CHEBI:18420"/>
    </cofactor>
    <text evidence="9">Binds 1 Mg(2+) ion per monomer.</text>
</comment>
<evidence type="ECO:0000256" key="5">
    <source>
        <dbReference type="ARBA" id="ARBA00022840"/>
    </source>
</evidence>
<feature type="binding site" evidence="9">
    <location>
        <begin position="119"/>
        <end position="124"/>
    </location>
    <ligand>
        <name>ATP</name>
        <dbReference type="ChEBI" id="CHEBI:30616"/>
    </ligand>
</feature>
<dbReference type="EC" id="2.7.4.14" evidence="9"/>
<dbReference type="EMBL" id="OZ019893">
    <property type="protein sequence ID" value="CAK9190045.1"/>
    <property type="molecule type" value="Genomic_DNA"/>
</dbReference>
<dbReference type="HAMAP" id="MF_03172">
    <property type="entry name" value="Adenylate_kinase_UMP_CMP_kin"/>
    <property type="match status" value="1"/>
</dbReference>
<dbReference type="Pfam" id="PF08332">
    <property type="entry name" value="CaMKII_AD"/>
    <property type="match status" value="1"/>
</dbReference>
<comment type="catalytic activity">
    <reaction evidence="8 9">
        <text>UMP + ATP = UDP + ADP</text>
        <dbReference type="Rhea" id="RHEA:24400"/>
        <dbReference type="ChEBI" id="CHEBI:30616"/>
        <dbReference type="ChEBI" id="CHEBI:57865"/>
        <dbReference type="ChEBI" id="CHEBI:58223"/>
        <dbReference type="ChEBI" id="CHEBI:456216"/>
        <dbReference type="EC" id="2.7.4.14"/>
    </reaction>
</comment>
<dbReference type="Pfam" id="PF00406">
    <property type="entry name" value="ADK"/>
    <property type="match status" value="1"/>
</dbReference>
<keyword evidence="1 9" id="KW-0963">Cytoplasm</keyword>
<feature type="binding site" evidence="9">
    <location>
        <position position="200"/>
    </location>
    <ligand>
        <name>CMP</name>
        <dbReference type="ChEBI" id="CHEBI:60377"/>
    </ligand>
</feature>
<feature type="binding site" evidence="9">
    <location>
        <position position="275"/>
    </location>
    <ligand>
        <name>ATP</name>
        <dbReference type="ChEBI" id="CHEBI:30616"/>
    </ligand>
</feature>
<evidence type="ECO:0000256" key="8">
    <source>
        <dbReference type="ARBA" id="ARBA00048116"/>
    </source>
</evidence>
<dbReference type="Gene3D" id="3.10.450.50">
    <property type="match status" value="1"/>
</dbReference>
<comment type="subunit">
    <text evidence="9">Monomer.</text>
</comment>
<dbReference type="Gene3D" id="3.40.50.300">
    <property type="entry name" value="P-loop containing nucleotide triphosphate hydrolases"/>
    <property type="match status" value="1"/>
</dbReference>
<keyword evidence="3 9" id="KW-0547">Nucleotide-binding</keyword>
<accession>A0ABP0T901</accession>
<dbReference type="InterPro" id="IPR013543">
    <property type="entry name" value="Ca/CaM-dep_prot_kinase-assoc"/>
</dbReference>
<dbReference type="NCBIfam" id="TIGR01359">
    <property type="entry name" value="UMP_CMP_kin_fam"/>
    <property type="match status" value="1"/>
</dbReference>
<evidence type="ECO:0000259" key="10">
    <source>
        <dbReference type="Pfam" id="PF08332"/>
    </source>
</evidence>
<evidence type="ECO:0000256" key="4">
    <source>
        <dbReference type="ARBA" id="ARBA00022777"/>
    </source>
</evidence>
<dbReference type="HAMAP" id="MF_00235">
    <property type="entry name" value="Adenylate_kinase_Adk"/>
    <property type="match status" value="1"/>
</dbReference>
<comment type="function">
    <text evidence="9">Catalyzes the phosphorylation of pyrimidine nucleoside monophosphates at the expense of ATP. Plays an important role in de novo pyrimidine nucleotide biosynthesis. Has preference for UMP and CMP as phosphate acceptors.</text>
</comment>
<feature type="domain" description="Calcium/calmodulin-dependent protein kinase II association-domain" evidence="10">
    <location>
        <begin position="294"/>
        <end position="430"/>
    </location>
</feature>
<protein>
    <recommendedName>
        <fullName evidence="9">UMP-CMP kinase</fullName>
        <ecNumber evidence="9">2.7.4.14</ecNumber>
    </recommendedName>
    <alternativeName>
        <fullName evidence="9">Deoxycytidylate kinase</fullName>
        <shortName evidence="9">CK</shortName>
        <shortName evidence="9">dCMP kinase</shortName>
    </alternativeName>
    <alternativeName>
        <fullName evidence="9">Uridine monophosphate/cytidine monophosphate kinase</fullName>
        <shortName evidence="9">UMP/CMP kinase</shortName>
        <shortName evidence="9">UMP/CMPK</shortName>
    </alternativeName>
</protein>
<comment type="catalytic activity">
    <reaction evidence="9">
        <text>dCMP + ATP = dCDP + ADP</text>
        <dbReference type="Rhea" id="RHEA:25094"/>
        <dbReference type="ChEBI" id="CHEBI:30616"/>
        <dbReference type="ChEBI" id="CHEBI:57566"/>
        <dbReference type="ChEBI" id="CHEBI:58593"/>
        <dbReference type="ChEBI" id="CHEBI:456216"/>
        <dbReference type="EC" id="2.7.4.14"/>
    </reaction>
</comment>
<comment type="caution">
    <text evidence="9">Lacks conserved residue(s) required for the propagation of feature annotation.</text>
</comment>
<keyword evidence="6 9" id="KW-0665">Pyrimidine biosynthesis</keyword>
<evidence type="ECO:0000256" key="6">
    <source>
        <dbReference type="ARBA" id="ARBA00022975"/>
    </source>
</evidence>
<dbReference type="PRINTS" id="PR00094">
    <property type="entry name" value="ADENYLTKNASE"/>
</dbReference>
<evidence type="ECO:0000313" key="11">
    <source>
        <dbReference type="EMBL" id="CAK9190045.1"/>
    </source>
</evidence>
<dbReference type="InterPro" id="IPR033690">
    <property type="entry name" value="Adenylat_kinase_CS"/>
</dbReference>
<evidence type="ECO:0000256" key="7">
    <source>
        <dbReference type="ARBA" id="ARBA00023242"/>
    </source>
</evidence>
<evidence type="ECO:0000256" key="2">
    <source>
        <dbReference type="ARBA" id="ARBA00022679"/>
    </source>
</evidence>
<dbReference type="InterPro" id="IPR027417">
    <property type="entry name" value="P-loop_NTPase"/>
</dbReference>
<keyword evidence="5 9" id="KW-0067">ATP-binding</keyword>
<dbReference type="InterPro" id="IPR006266">
    <property type="entry name" value="UMP_CMP_kinase"/>
</dbReference>
<keyword evidence="4 9" id="KW-0418">Kinase</keyword>
<dbReference type="SUPFAM" id="SSF52540">
    <property type="entry name" value="P-loop containing nucleoside triphosphate hydrolases"/>
    <property type="match status" value="1"/>
</dbReference>
<feature type="binding site" evidence="9">
    <location>
        <begin position="166"/>
        <end position="168"/>
    </location>
    <ligand>
        <name>a ribonucleoside 5'-phosphate</name>
        <dbReference type="ChEBI" id="CHEBI:58043"/>
    </ligand>
</feature>
<dbReference type="CDD" id="cd01428">
    <property type="entry name" value="ADK"/>
    <property type="match status" value="1"/>
</dbReference>
<name>A0ABP0T901_9BRYO</name>
<dbReference type="PANTHER" id="PTHR23359">
    <property type="entry name" value="NUCLEOTIDE KINASE"/>
    <property type="match status" value="1"/>
</dbReference>
<evidence type="ECO:0000256" key="9">
    <source>
        <dbReference type="HAMAP-Rule" id="MF_03172"/>
    </source>
</evidence>
<dbReference type="PROSITE" id="PS00113">
    <property type="entry name" value="ADENYLATE_KINASE"/>
    <property type="match status" value="1"/>
</dbReference>
<keyword evidence="7 9" id="KW-0539">Nucleus</keyword>
<dbReference type="SUPFAM" id="SSF54427">
    <property type="entry name" value="NTF2-like"/>
    <property type="match status" value="1"/>
</dbReference>
<evidence type="ECO:0000313" key="12">
    <source>
        <dbReference type="Proteomes" id="UP001497512"/>
    </source>
</evidence>
<feature type="binding site" evidence="9">
    <location>
        <position position="247"/>
    </location>
    <ligand>
        <name>a ribonucleoside 5'-phosphate</name>
        <dbReference type="ChEBI" id="CHEBI:58043"/>
    </ligand>
</feature>
<dbReference type="InterPro" id="IPR032710">
    <property type="entry name" value="NTF2-like_dom_sf"/>
</dbReference>
<feature type="binding site" evidence="9">
    <location>
        <position position="232"/>
    </location>
    <ligand>
        <name>ATP</name>
        <dbReference type="ChEBI" id="CHEBI:30616"/>
    </ligand>
</feature>
<evidence type="ECO:0000256" key="1">
    <source>
        <dbReference type="ARBA" id="ARBA00022490"/>
    </source>
</evidence>
<proteinExistence type="inferred from homology"/>
<reference evidence="11 12" key="1">
    <citation type="submission" date="2024-02" db="EMBL/GenBank/DDBJ databases">
        <authorList>
            <consortium name="ELIXIR-Norway"/>
            <consortium name="Elixir Norway"/>
        </authorList>
    </citation>
    <scope>NUCLEOTIDE SEQUENCE [LARGE SCALE GENOMIC DNA]</scope>
</reference>
<keyword evidence="12" id="KW-1185">Reference proteome</keyword>
<sequence>MGGGSARSALTLASRTLRTRCVTYLPATSASLQLLEAKSLTGQPENGSSSGGDQHIFSKDSWQTLLTFAAAGLMAFTGSSFSVAAGAPVLTEDETAEIAGRASFKSTNPRVIFVLGGPGSGKGTQCAKIVDSYGFVHLSAGDLLRAEINSGSENGTMIQNTIKEGKIVPSEVTVRLLQKAMEECNSNNFLIDGFPRNEENRAVFEHVTGIEPEFILFFDCPEEEMEKRILSRNQGREDDNLETIRKRFKVFLDSTVPVVNHYETTGKVRKINATRSVDDVFDMVQPLFKHFVQDDLLRATEELLRGIDTGDYSTYQRLCHPKLTAFEPEAQGQLVEGLDFHKFYFDLGKALKSSSGTHGPAVQSTIVAPKVVLLGTNAGVVTYTRLQQIPSSPKAGHTSAHNETRVWERQKNDAGEWEWKHIHFHRSAAPTT</sequence>
<comment type="similarity">
    <text evidence="9">Belongs to the adenylate kinase family. UMP-CMP kinase subfamily.</text>
</comment>
<feature type="binding site" evidence="9">
    <location>
        <begin position="193"/>
        <end position="196"/>
    </location>
    <ligand>
        <name>a ribonucleoside 5'-phosphate</name>
        <dbReference type="ChEBI" id="CHEBI:58043"/>
    </ligand>
</feature>
<feature type="binding site" evidence="9">
    <location>
        <position position="145"/>
    </location>
    <ligand>
        <name>a ribonucleoside 5'-phosphate</name>
        <dbReference type="ChEBI" id="CHEBI:58043"/>
    </ligand>
</feature>
<comment type="subcellular location">
    <subcellularLocation>
        <location evidence="9">Cytoplasm</location>
    </subcellularLocation>
    <subcellularLocation>
        <location evidence="9">Nucleus</location>
    </subcellularLocation>
</comment>
<keyword evidence="2 9" id="KW-0808">Transferase</keyword>
<organism evidence="11 12">
    <name type="scientific">Sphagnum troendelagicum</name>
    <dbReference type="NCBI Taxonomy" id="128251"/>
    <lineage>
        <taxon>Eukaryota</taxon>
        <taxon>Viridiplantae</taxon>
        <taxon>Streptophyta</taxon>
        <taxon>Embryophyta</taxon>
        <taxon>Bryophyta</taxon>
        <taxon>Sphagnophytina</taxon>
        <taxon>Sphagnopsida</taxon>
        <taxon>Sphagnales</taxon>
        <taxon>Sphagnaceae</taxon>
        <taxon>Sphagnum</taxon>
    </lineage>
</organism>
<feature type="binding site" evidence="9">
    <location>
        <position position="236"/>
    </location>
    <ligand>
        <name>a ribonucleoside 5'-phosphate</name>
        <dbReference type="ChEBI" id="CHEBI:58043"/>
    </ligand>
</feature>
<comment type="domain">
    <text evidence="9">Consists of three domains, a large central CORE domain and two small peripheral domains, NMPbind and LID, which undergo movements during catalysis. The LID domain closes over the site of phosphoryl transfer upon ATP binding. Assembling and dissambling the active center during each catalytic cycle provides an effective means to prevent ATP hydrolysis.</text>
</comment>
<comment type="catalytic activity">
    <reaction evidence="9">
        <text>CMP + ATP = CDP + ADP</text>
        <dbReference type="Rhea" id="RHEA:11600"/>
        <dbReference type="ChEBI" id="CHEBI:30616"/>
        <dbReference type="ChEBI" id="CHEBI:58069"/>
        <dbReference type="ChEBI" id="CHEBI:60377"/>
        <dbReference type="ChEBI" id="CHEBI:456216"/>
        <dbReference type="EC" id="2.7.4.14"/>
    </reaction>
</comment>
<dbReference type="InterPro" id="IPR000850">
    <property type="entry name" value="Adenylat/UMP-CMP_kin"/>
</dbReference>
<dbReference type="Proteomes" id="UP001497512">
    <property type="component" value="Chromosome 1"/>
</dbReference>
<gene>
    <name evidence="11" type="ORF">CSSPTR1EN2_LOCUS630</name>
</gene>